<evidence type="ECO:0000313" key="2">
    <source>
        <dbReference type="EMBL" id="OIR11621.1"/>
    </source>
</evidence>
<feature type="transmembrane region" description="Helical" evidence="1">
    <location>
        <begin position="282"/>
        <end position="300"/>
    </location>
</feature>
<feature type="transmembrane region" description="Helical" evidence="1">
    <location>
        <begin position="417"/>
        <end position="439"/>
    </location>
</feature>
<dbReference type="EMBL" id="MIYV01000018">
    <property type="protein sequence ID" value="OIR11621.1"/>
    <property type="molecule type" value="Genomic_DNA"/>
</dbReference>
<accession>A0A1J5T5P7</accession>
<feature type="transmembrane region" description="Helical" evidence="1">
    <location>
        <begin position="115"/>
        <end position="137"/>
    </location>
</feature>
<feature type="transmembrane region" description="Helical" evidence="1">
    <location>
        <begin position="379"/>
        <end position="397"/>
    </location>
</feature>
<dbReference type="AlphaFoldDB" id="A0A1J5T5P7"/>
<organism evidence="2 3">
    <name type="scientific">Marine Group III euryarchaeote CG-Epi6</name>
    <dbReference type="NCBI Taxonomy" id="1889000"/>
    <lineage>
        <taxon>Archaea</taxon>
        <taxon>Methanobacteriati</taxon>
        <taxon>Thermoplasmatota</taxon>
        <taxon>Thermoplasmata</taxon>
        <taxon>Candidatus Thermoprofundales</taxon>
    </lineage>
</organism>
<feature type="transmembrane region" description="Helical" evidence="1">
    <location>
        <begin position="25"/>
        <end position="44"/>
    </location>
</feature>
<name>A0A1J5T5P7_9ARCH</name>
<feature type="transmembrane region" description="Helical" evidence="1">
    <location>
        <begin position="350"/>
        <end position="372"/>
    </location>
</feature>
<reference evidence="2 3" key="1">
    <citation type="submission" date="2016-08" db="EMBL/GenBank/DDBJ databases">
        <title>New Insights into Marine Group III Euryarchaeota, from dark to light.</title>
        <authorList>
            <person name="Haro-Moreno J.M."/>
            <person name="Rodriguez-Valera F."/>
            <person name="Lopez-Garcia P."/>
            <person name="Moreira D."/>
            <person name="Martin-Cuadrado A.B."/>
        </authorList>
    </citation>
    <scope>NUCLEOTIDE SEQUENCE [LARGE SCALE GENOMIC DNA]</scope>
    <source>
        <strain evidence="2">CG-Epi6</strain>
    </source>
</reference>
<feature type="transmembrane region" description="Helical" evidence="1">
    <location>
        <begin position="144"/>
        <end position="165"/>
    </location>
</feature>
<feature type="transmembrane region" description="Helical" evidence="1">
    <location>
        <begin position="171"/>
        <end position="190"/>
    </location>
</feature>
<feature type="transmembrane region" description="Helical" evidence="1">
    <location>
        <begin position="312"/>
        <end position="330"/>
    </location>
</feature>
<comment type="caution">
    <text evidence="2">The sequence shown here is derived from an EMBL/GenBank/DDBJ whole genome shotgun (WGS) entry which is preliminary data.</text>
</comment>
<evidence type="ECO:0000313" key="3">
    <source>
        <dbReference type="Proteomes" id="UP000183403"/>
    </source>
</evidence>
<evidence type="ECO:0000256" key="1">
    <source>
        <dbReference type="SAM" id="Phobius"/>
    </source>
</evidence>
<keyword evidence="1" id="KW-0472">Membrane</keyword>
<keyword evidence="1" id="KW-0812">Transmembrane</keyword>
<dbReference type="Proteomes" id="UP000183403">
    <property type="component" value="Unassembled WGS sequence"/>
</dbReference>
<feature type="transmembrane region" description="Helical" evidence="1">
    <location>
        <begin position="211"/>
        <end position="229"/>
    </location>
</feature>
<feature type="transmembrane region" description="Helical" evidence="1">
    <location>
        <begin position="85"/>
        <end position="103"/>
    </location>
</feature>
<proteinExistence type="predicted"/>
<keyword evidence="1" id="KW-1133">Transmembrane helix</keyword>
<feature type="transmembrane region" description="Helical" evidence="1">
    <location>
        <begin position="446"/>
        <end position="468"/>
    </location>
</feature>
<protein>
    <submittedName>
        <fullName evidence="2">Uncharacterized protein</fullName>
    </submittedName>
</protein>
<sequence>MNRLILFRMLQEEVRLNTSFASGKGFFSFPILVLISGFLAIVFSEVMIEDMGYNEYLQILHISAIFYGLFAGSLAFFGNEFLERIFGYFGLILGLSTTQPITQRKITLLYFCKEIIFYTIFTMFPAILGAIIGTYYCGINLGNLIIFSCTLYVSFCTGISFSYFISSFYRISLSSTLISASVFVGFYSMLFYEKEITGGLDWYLKGNVNSLLLSFIVPITLTLIATVNIKEHNNTTSINTIGYKNRFSEYRLNYSWANKMSMPGIIAKERIDLERSKTGTKMFFSFLFPLGFLTFMNWFLDKGLPIQIDFNTIFYGVMIGFFGTMLYSWLNSIDTPHFYSTLPIQVSDVIRARLFLFGTITWWIPLIFMALISYMSNELSLLPIGLIVMITVGIYIVNYTAMSTGLKTNSALFDAFVFIKFFLVSVPPMIAMTILSLAINHRPSTILVALSVICGILSLLSLMFYRGIDNRWNAESFD</sequence>
<feature type="transmembrane region" description="Helical" evidence="1">
    <location>
        <begin position="56"/>
        <end position="78"/>
    </location>
</feature>
<gene>
    <name evidence="2" type="ORF">BEU03_02625</name>
</gene>